<dbReference type="PANTHER" id="PTHR48111:SF4">
    <property type="entry name" value="DNA-BINDING DUAL TRANSCRIPTIONAL REGULATOR OMPR"/>
    <property type="match status" value="1"/>
</dbReference>
<dbReference type="SMART" id="SM00862">
    <property type="entry name" value="Trans_reg_C"/>
    <property type="match status" value="1"/>
</dbReference>
<keyword evidence="6 9" id="KW-0238">DNA-binding</keyword>
<dbReference type="RefSeq" id="WP_275681533.1">
    <property type="nucleotide sequence ID" value="NZ_JAJLJH010000001.1"/>
</dbReference>
<dbReference type="InterPro" id="IPR016032">
    <property type="entry name" value="Sig_transdc_resp-reg_C-effctor"/>
</dbReference>
<evidence type="ECO:0000256" key="5">
    <source>
        <dbReference type="ARBA" id="ARBA00023015"/>
    </source>
</evidence>
<accession>A0A9X2C185</accession>
<reference evidence="12" key="1">
    <citation type="submission" date="2021-11" db="EMBL/GenBank/DDBJ databases">
        <title>BS-T2-15 a new species belonging to the Comamonadaceae family isolated from the soil of a French oak forest.</title>
        <authorList>
            <person name="Mieszkin S."/>
            <person name="Alain K."/>
        </authorList>
    </citation>
    <scope>NUCLEOTIDE SEQUENCE</scope>
    <source>
        <strain evidence="12">BS-T2-15</strain>
    </source>
</reference>
<keyword evidence="3 8" id="KW-0597">Phosphoprotein</keyword>
<dbReference type="GO" id="GO:0000976">
    <property type="term" value="F:transcription cis-regulatory region binding"/>
    <property type="evidence" value="ECO:0007669"/>
    <property type="project" value="TreeGrafter"/>
</dbReference>
<evidence type="ECO:0000256" key="2">
    <source>
        <dbReference type="ARBA" id="ARBA00022490"/>
    </source>
</evidence>
<dbReference type="InterPro" id="IPR001789">
    <property type="entry name" value="Sig_transdc_resp-reg_receiver"/>
</dbReference>
<dbReference type="InterPro" id="IPR001867">
    <property type="entry name" value="OmpR/PhoB-type_DNA-bd"/>
</dbReference>
<dbReference type="PROSITE" id="PS51755">
    <property type="entry name" value="OMPR_PHOB"/>
    <property type="match status" value="1"/>
</dbReference>
<feature type="DNA-binding region" description="OmpR/PhoB-type" evidence="9">
    <location>
        <begin position="143"/>
        <end position="243"/>
    </location>
</feature>
<evidence type="ECO:0000256" key="1">
    <source>
        <dbReference type="ARBA" id="ARBA00004496"/>
    </source>
</evidence>
<comment type="subcellular location">
    <subcellularLocation>
        <location evidence="1">Cytoplasm</location>
    </subcellularLocation>
</comment>
<dbReference type="PROSITE" id="PS50110">
    <property type="entry name" value="RESPONSE_REGULATORY"/>
    <property type="match status" value="1"/>
</dbReference>
<dbReference type="Proteomes" id="UP001139353">
    <property type="component" value="Unassembled WGS sequence"/>
</dbReference>
<dbReference type="GO" id="GO:0005829">
    <property type="term" value="C:cytosol"/>
    <property type="evidence" value="ECO:0007669"/>
    <property type="project" value="TreeGrafter"/>
</dbReference>
<evidence type="ECO:0000313" key="13">
    <source>
        <dbReference type="Proteomes" id="UP001139353"/>
    </source>
</evidence>
<evidence type="ECO:0000256" key="3">
    <source>
        <dbReference type="ARBA" id="ARBA00022553"/>
    </source>
</evidence>
<evidence type="ECO:0000259" key="10">
    <source>
        <dbReference type="PROSITE" id="PS50110"/>
    </source>
</evidence>
<evidence type="ECO:0000256" key="7">
    <source>
        <dbReference type="ARBA" id="ARBA00023163"/>
    </source>
</evidence>
<feature type="domain" description="OmpR/PhoB-type" evidence="11">
    <location>
        <begin position="143"/>
        <end position="243"/>
    </location>
</feature>
<protein>
    <submittedName>
        <fullName evidence="12">Response regulator transcription factor</fullName>
    </submittedName>
</protein>
<dbReference type="AlphaFoldDB" id="A0A9X2C185"/>
<dbReference type="EMBL" id="JAJLJH010000001">
    <property type="protein sequence ID" value="MCK9685534.1"/>
    <property type="molecule type" value="Genomic_DNA"/>
</dbReference>
<proteinExistence type="predicted"/>
<evidence type="ECO:0000256" key="6">
    <source>
        <dbReference type="ARBA" id="ARBA00023125"/>
    </source>
</evidence>
<dbReference type="InterPro" id="IPR011006">
    <property type="entry name" value="CheY-like_superfamily"/>
</dbReference>
<evidence type="ECO:0000256" key="4">
    <source>
        <dbReference type="ARBA" id="ARBA00023012"/>
    </source>
</evidence>
<keyword evidence="5" id="KW-0805">Transcription regulation</keyword>
<evidence type="ECO:0000313" key="12">
    <source>
        <dbReference type="EMBL" id="MCK9685534.1"/>
    </source>
</evidence>
<keyword evidence="2" id="KW-0963">Cytoplasm</keyword>
<dbReference type="Pfam" id="PF00486">
    <property type="entry name" value="Trans_reg_C"/>
    <property type="match status" value="1"/>
</dbReference>
<dbReference type="CDD" id="cd00383">
    <property type="entry name" value="trans_reg_C"/>
    <property type="match status" value="1"/>
</dbReference>
<dbReference type="PANTHER" id="PTHR48111">
    <property type="entry name" value="REGULATOR OF RPOS"/>
    <property type="match status" value="1"/>
</dbReference>
<dbReference type="Gene3D" id="3.40.50.2300">
    <property type="match status" value="1"/>
</dbReference>
<dbReference type="Gene3D" id="1.10.10.10">
    <property type="entry name" value="Winged helix-like DNA-binding domain superfamily/Winged helix DNA-binding domain"/>
    <property type="match status" value="1"/>
</dbReference>
<evidence type="ECO:0000259" key="11">
    <source>
        <dbReference type="PROSITE" id="PS51755"/>
    </source>
</evidence>
<evidence type="ECO:0000256" key="9">
    <source>
        <dbReference type="PROSITE-ProRule" id="PRU01091"/>
    </source>
</evidence>
<name>A0A9X2C185_9BURK</name>
<organism evidence="12 13">
    <name type="scientific">Scleromatobacter humisilvae</name>
    <dbReference type="NCBI Taxonomy" id="2897159"/>
    <lineage>
        <taxon>Bacteria</taxon>
        <taxon>Pseudomonadati</taxon>
        <taxon>Pseudomonadota</taxon>
        <taxon>Betaproteobacteria</taxon>
        <taxon>Burkholderiales</taxon>
        <taxon>Sphaerotilaceae</taxon>
        <taxon>Scleromatobacter</taxon>
    </lineage>
</organism>
<dbReference type="GO" id="GO:0032993">
    <property type="term" value="C:protein-DNA complex"/>
    <property type="evidence" value="ECO:0007669"/>
    <property type="project" value="TreeGrafter"/>
</dbReference>
<feature type="modified residue" description="4-aspartylphosphate" evidence="8">
    <location>
        <position position="63"/>
    </location>
</feature>
<keyword evidence="4" id="KW-0902">Two-component regulatory system</keyword>
<dbReference type="SUPFAM" id="SSF46894">
    <property type="entry name" value="C-terminal effector domain of the bipartite response regulators"/>
    <property type="match status" value="1"/>
</dbReference>
<dbReference type="FunFam" id="1.10.10.10:FF:000099">
    <property type="entry name" value="Two-component system response regulator TorR"/>
    <property type="match status" value="1"/>
</dbReference>
<feature type="domain" description="Response regulatory" evidence="10">
    <location>
        <begin position="14"/>
        <end position="130"/>
    </location>
</feature>
<sequence length="246" mass="26974">MRRGTFAHTMAITRCLVVDDDPELLQSVCDYLRRFGFDTVAAASAAQMRAALSQGGVDMLILDVMLPDGDGLAICAALRQRPETADLPVIMLTAQGDPHSRVLGLELGADDYVAKPFEPRELVARIKAVLRRRSAPAGDRGGDGTVEFAGWRFDRLKRQLVSPQQVVVPLSSAEYRLLSAFVERPRRVLTRDQLLDATRGQGVVVADRAIDLAVSRLRQKLSAAQDGEQLICTIRGEGYIFDAEVK</sequence>
<keyword evidence="13" id="KW-1185">Reference proteome</keyword>
<gene>
    <name evidence="12" type="ORF">LPC04_07410</name>
</gene>
<dbReference type="InterPro" id="IPR039420">
    <property type="entry name" value="WalR-like"/>
</dbReference>
<evidence type="ECO:0000256" key="8">
    <source>
        <dbReference type="PROSITE-ProRule" id="PRU00169"/>
    </source>
</evidence>
<dbReference type="Gene3D" id="6.10.250.690">
    <property type="match status" value="1"/>
</dbReference>
<dbReference type="SUPFAM" id="SSF52172">
    <property type="entry name" value="CheY-like"/>
    <property type="match status" value="1"/>
</dbReference>
<comment type="caution">
    <text evidence="12">The sequence shown here is derived from an EMBL/GenBank/DDBJ whole genome shotgun (WGS) entry which is preliminary data.</text>
</comment>
<keyword evidence="7" id="KW-0804">Transcription</keyword>
<dbReference type="SMART" id="SM00448">
    <property type="entry name" value="REC"/>
    <property type="match status" value="1"/>
</dbReference>
<dbReference type="GO" id="GO:0000156">
    <property type="term" value="F:phosphorelay response regulator activity"/>
    <property type="evidence" value="ECO:0007669"/>
    <property type="project" value="TreeGrafter"/>
</dbReference>
<dbReference type="GO" id="GO:0006355">
    <property type="term" value="P:regulation of DNA-templated transcription"/>
    <property type="evidence" value="ECO:0007669"/>
    <property type="project" value="InterPro"/>
</dbReference>
<dbReference type="Pfam" id="PF00072">
    <property type="entry name" value="Response_reg"/>
    <property type="match status" value="1"/>
</dbReference>
<dbReference type="InterPro" id="IPR036388">
    <property type="entry name" value="WH-like_DNA-bd_sf"/>
</dbReference>